<dbReference type="Gene3D" id="1.10.533.10">
    <property type="entry name" value="Death Domain, Fas"/>
    <property type="match status" value="1"/>
</dbReference>
<protein>
    <recommendedName>
        <fullName evidence="2">Pyrin domain-containing protein</fullName>
    </recommendedName>
</protein>
<name>A0A8J6BRH4_ELECQ</name>
<dbReference type="PROSITE" id="PS50824">
    <property type="entry name" value="DAPIN"/>
    <property type="match status" value="1"/>
</dbReference>
<dbReference type="InterPro" id="IPR011029">
    <property type="entry name" value="DEATH-like_dom_sf"/>
</dbReference>
<gene>
    <name evidence="3" type="ORF">GDO78_016420</name>
</gene>
<reference evidence="3" key="1">
    <citation type="thesis" date="2020" institute="ProQuest LLC" country="789 East Eisenhower Parkway, Ann Arbor, MI, USA">
        <title>Comparative Genomics and Chromosome Evolution.</title>
        <authorList>
            <person name="Mudd A.B."/>
        </authorList>
    </citation>
    <scope>NUCLEOTIDE SEQUENCE</scope>
    <source>
        <strain evidence="3">HN-11 Male</strain>
        <tissue evidence="3">Kidney and liver</tissue>
    </source>
</reference>
<sequence length="159" mass="18543">MTEEITDILTHALENIGKESLQKFKRKLSSIDVQPQYQKIPSSLLDEKSAKDVVDCIIRYYTIKNGPDITVQVLQDINERQVSVDLKESIQRVREKSVNVEEKTPRKGLAYRLRDRTNRMSSSPLGRPRRKRRYRKENSSESSEDYFHSQTKQSKAVKS</sequence>
<dbReference type="Proteomes" id="UP000770717">
    <property type="component" value="Unassembled WGS sequence"/>
</dbReference>
<dbReference type="SMART" id="SM01289">
    <property type="entry name" value="PYRIN"/>
    <property type="match status" value="1"/>
</dbReference>
<comment type="caution">
    <text evidence="3">The sequence shown here is derived from an EMBL/GenBank/DDBJ whole genome shotgun (WGS) entry which is preliminary data.</text>
</comment>
<dbReference type="EMBL" id="WNTK01001980">
    <property type="protein sequence ID" value="KAG9466558.1"/>
    <property type="molecule type" value="Genomic_DNA"/>
</dbReference>
<proteinExistence type="predicted"/>
<evidence type="ECO:0000313" key="4">
    <source>
        <dbReference type="Proteomes" id="UP000770717"/>
    </source>
</evidence>
<dbReference type="Pfam" id="PF02758">
    <property type="entry name" value="PYRIN"/>
    <property type="match status" value="1"/>
</dbReference>
<dbReference type="SUPFAM" id="SSF47986">
    <property type="entry name" value="DEATH domain"/>
    <property type="match status" value="1"/>
</dbReference>
<evidence type="ECO:0000259" key="2">
    <source>
        <dbReference type="PROSITE" id="PS50824"/>
    </source>
</evidence>
<feature type="compositionally biased region" description="Polar residues" evidence="1">
    <location>
        <begin position="148"/>
        <end position="159"/>
    </location>
</feature>
<evidence type="ECO:0000256" key="1">
    <source>
        <dbReference type="SAM" id="MobiDB-lite"/>
    </source>
</evidence>
<dbReference type="AlphaFoldDB" id="A0A8J6BRH4"/>
<dbReference type="InterPro" id="IPR004020">
    <property type="entry name" value="DAPIN"/>
</dbReference>
<feature type="non-terminal residue" evidence="3">
    <location>
        <position position="1"/>
    </location>
</feature>
<feature type="region of interest" description="Disordered" evidence="1">
    <location>
        <begin position="115"/>
        <end position="159"/>
    </location>
</feature>
<organism evidence="3 4">
    <name type="scientific">Eleutherodactylus coqui</name>
    <name type="common">Puerto Rican coqui</name>
    <dbReference type="NCBI Taxonomy" id="57060"/>
    <lineage>
        <taxon>Eukaryota</taxon>
        <taxon>Metazoa</taxon>
        <taxon>Chordata</taxon>
        <taxon>Craniata</taxon>
        <taxon>Vertebrata</taxon>
        <taxon>Euteleostomi</taxon>
        <taxon>Amphibia</taxon>
        <taxon>Batrachia</taxon>
        <taxon>Anura</taxon>
        <taxon>Neobatrachia</taxon>
        <taxon>Hyloidea</taxon>
        <taxon>Eleutherodactylidae</taxon>
        <taxon>Eleutherodactylinae</taxon>
        <taxon>Eleutherodactylus</taxon>
        <taxon>Eleutherodactylus</taxon>
    </lineage>
</organism>
<keyword evidence="4" id="KW-1185">Reference proteome</keyword>
<dbReference type="OrthoDB" id="10058437at2759"/>
<accession>A0A8J6BRH4</accession>
<feature type="domain" description="Pyrin" evidence="2">
    <location>
        <begin position="1"/>
        <end position="92"/>
    </location>
</feature>
<evidence type="ECO:0000313" key="3">
    <source>
        <dbReference type="EMBL" id="KAG9466558.1"/>
    </source>
</evidence>